<dbReference type="PANTHER" id="PTHR23274:SF48">
    <property type="entry name" value="ATP-DEPENDENT DNA HELICASE"/>
    <property type="match status" value="1"/>
</dbReference>
<dbReference type="InterPro" id="IPR049163">
    <property type="entry name" value="Pif1-like_2B_dom"/>
</dbReference>
<dbReference type="EMBL" id="JAULJE010000006">
    <property type="protein sequence ID" value="KAK1342037.1"/>
    <property type="molecule type" value="Genomic_DNA"/>
</dbReference>
<dbReference type="InterPro" id="IPR027417">
    <property type="entry name" value="P-loop_NTPase"/>
</dbReference>
<dbReference type="GO" id="GO:0005657">
    <property type="term" value="C:replication fork"/>
    <property type="evidence" value="ECO:0007669"/>
    <property type="project" value="TreeGrafter"/>
</dbReference>
<protein>
    <recommendedName>
        <fullName evidence="1">DNA helicase Pif1-like 2B domain-containing protein</fullName>
    </recommendedName>
</protein>
<dbReference type="PANTHER" id="PTHR23274">
    <property type="entry name" value="DNA HELICASE-RELATED"/>
    <property type="match status" value="1"/>
</dbReference>
<dbReference type="Pfam" id="PF21530">
    <property type="entry name" value="Pif1_2B_dom"/>
    <property type="match status" value="1"/>
</dbReference>
<feature type="domain" description="DNA helicase Pif1-like 2B" evidence="1">
    <location>
        <begin position="187"/>
        <end position="233"/>
    </location>
</feature>
<evidence type="ECO:0000313" key="3">
    <source>
        <dbReference type="Proteomes" id="UP001177744"/>
    </source>
</evidence>
<dbReference type="Gene3D" id="3.40.50.300">
    <property type="entry name" value="P-loop containing nucleotide triphosphate hydrolases"/>
    <property type="match status" value="1"/>
</dbReference>
<dbReference type="FunFam" id="3.40.50.300:FF:002884">
    <property type="entry name" value="ATP-dependent DNA helicase"/>
    <property type="match status" value="1"/>
</dbReference>
<evidence type="ECO:0000259" key="1">
    <source>
        <dbReference type="Pfam" id="PF21530"/>
    </source>
</evidence>
<evidence type="ECO:0000313" key="2">
    <source>
        <dbReference type="EMBL" id="KAK1342037.1"/>
    </source>
</evidence>
<reference evidence="2" key="1">
    <citation type="submission" date="2023-06" db="EMBL/GenBank/DDBJ databases">
        <title>Reference genome for the Northern bat (Eptesicus nilssonii), a most northern bat species.</title>
        <authorList>
            <person name="Laine V.N."/>
            <person name="Pulliainen A.T."/>
            <person name="Lilley T.M."/>
        </authorList>
    </citation>
    <scope>NUCLEOTIDE SEQUENCE</scope>
    <source>
        <strain evidence="2">BLF_Eptnil</strain>
        <tissue evidence="2">Kidney</tissue>
    </source>
</reference>
<dbReference type="AlphaFoldDB" id="A0AA40I2W6"/>
<organism evidence="2 3">
    <name type="scientific">Cnephaeus nilssonii</name>
    <name type="common">Northern bat</name>
    <name type="synonym">Eptesicus nilssonii</name>
    <dbReference type="NCBI Taxonomy" id="3371016"/>
    <lineage>
        <taxon>Eukaryota</taxon>
        <taxon>Metazoa</taxon>
        <taxon>Chordata</taxon>
        <taxon>Craniata</taxon>
        <taxon>Vertebrata</taxon>
        <taxon>Euteleostomi</taxon>
        <taxon>Mammalia</taxon>
        <taxon>Eutheria</taxon>
        <taxon>Laurasiatheria</taxon>
        <taxon>Chiroptera</taxon>
        <taxon>Yangochiroptera</taxon>
        <taxon>Vespertilionidae</taxon>
        <taxon>Cnephaeus</taxon>
    </lineage>
</organism>
<accession>A0AA40I2W6</accession>
<comment type="caution">
    <text evidence="2">The sequence shown here is derived from an EMBL/GenBank/DDBJ whole genome shotgun (WGS) entry which is preliminary data.</text>
</comment>
<name>A0AA40I2W6_CNENI</name>
<keyword evidence="3" id="KW-1185">Reference proteome</keyword>
<proteinExistence type="predicted"/>
<dbReference type="SUPFAM" id="SSF52540">
    <property type="entry name" value="P-loop containing nucleoside triphosphate hydrolases"/>
    <property type="match status" value="1"/>
</dbReference>
<dbReference type="GO" id="GO:0006260">
    <property type="term" value="P:DNA replication"/>
    <property type="evidence" value="ECO:0007669"/>
    <property type="project" value="TreeGrafter"/>
</dbReference>
<sequence length="386" mass="42942">MYLKSSYWQNVTLKLKEAGVIDKKCLKINVPLNLKEGGSVDRICAKNIEATSKRLAMPENQDCSERLMININNLMHEINELTKSYKMLHEVEKEAQSEAAAKGVDIIEIPQEMICNGSIIEATFGNSISIGNIKNISKHAILCPKNEHVQKLNEEILDILDGDFHTYLSDDSIDSTDDAEKENFPIEFLNSITPSGMPCHKLKLKVGAIIMLLRNLNSKWGLCNGTRFIIKRLLPNIIETEVLTGSAEGEVVLIPRIDLSPSDTGLPFKLIRLQFPVMPAFAMTINKSQGQTLDRVGIFLPEPVFAHGQLYVAFSRVRRALLVGPQLCLRPALAPQLQLERLLEVARALEVHMPPALPPALPPAPEGGLWMLQEEPRLPPGLVLGW</sequence>
<dbReference type="CDD" id="cd18809">
    <property type="entry name" value="SF1_C_RecD"/>
    <property type="match status" value="1"/>
</dbReference>
<gene>
    <name evidence="2" type="ORF">QTO34_016790</name>
</gene>
<dbReference type="Proteomes" id="UP001177744">
    <property type="component" value="Unassembled WGS sequence"/>
</dbReference>